<dbReference type="Proteomes" id="UP000093000">
    <property type="component" value="Unassembled WGS sequence"/>
</dbReference>
<dbReference type="InterPro" id="IPR040039">
    <property type="entry name" value="PIGX"/>
</dbReference>
<dbReference type="Pfam" id="PF08320">
    <property type="entry name" value="PIG-X"/>
    <property type="match status" value="1"/>
</dbReference>
<keyword evidence="5 10" id="KW-0812">Transmembrane</keyword>
<evidence type="ECO:0000313" key="12">
    <source>
        <dbReference type="Proteomes" id="UP000093000"/>
    </source>
</evidence>
<dbReference type="OrthoDB" id="5546453at2759"/>
<evidence type="ECO:0000256" key="4">
    <source>
        <dbReference type="ARBA" id="ARBA00022502"/>
    </source>
</evidence>
<organism evidence="11 12">
    <name type="scientific">Choanephora cucurbitarum</name>
    <dbReference type="NCBI Taxonomy" id="101091"/>
    <lineage>
        <taxon>Eukaryota</taxon>
        <taxon>Fungi</taxon>
        <taxon>Fungi incertae sedis</taxon>
        <taxon>Mucoromycota</taxon>
        <taxon>Mucoromycotina</taxon>
        <taxon>Mucoromycetes</taxon>
        <taxon>Mucorales</taxon>
        <taxon>Mucorineae</taxon>
        <taxon>Choanephoraceae</taxon>
        <taxon>Choanephoroideae</taxon>
        <taxon>Choanephora</taxon>
    </lineage>
</organism>
<evidence type="ECO:0000256" key="5">
    <source>
        <dbReference type="ARBA" id="ARBA00022692"/>
    </source>
</evidence>
<proteinExistence type="inferred from homology"/>
<evidence type="ECO:0000256" key="6">
    <source>
        <dbReference type="ARBA" id="ARBA00022824"/>
    </source>
</evidence>
<dbReference type="InterPro" id="IPR013233">
    <property type="entry name" value="PIG-X/PBN1"/>
</dbReference>
<reference evidence="11 12" key="1">
    <citation type="submission" date="2016-03" db="EMBL/GenBank/DDBJ databases">
        <title>Choanephora cucurbitarum.</title>
        <authorList>
            <person name="Min B."/>
            <person name="Park H."/>
            <person name="Park J.-H."/>
            <person name="Shin H.-D."/>
            <person name="Choi I.-G."/>
        </authorList>
    </citation>
    <scope>NUCLEOTIDE SEQUENCE [LARGE SCALE GENOMIC DNA]</scope>
    <source>
        <strain evidence="11 12">KUS-F28377</strain>
    </source>
</reference>
<keyword evidence="12" id="KW-1185">Reference proteome</keyword>
<dbReference type="EMBL" id="LUGH01000112">
    <property type="protein sequence ID" value="OBZ89124.1"/>
    <property type="molecule type" value="Genomic_DNA"/>
</dbReference>
<evidence type="ECO:0000256" key="7">
    <source>
        <dbReference type="ARBA" id="ARBA00022989"/>
    </source>
</evidence>
<comment type="function">
    <text evidence="10">Required for proper folding and/or the stability of a subset of proteins in the endoplasmic reticulum. Component of glycosylphosphatidylinositol-mannosyltransferase 1 which transfers the first of the 4 mannoses in the GPI-anchor precursors during GPI-anchor biosynthesis. Probably acts by stabilizing the mannosyltransferase GPI14.</text>
</comment>
<dbReference type="STRING" id="101091.A0A1C7NPE8"/>
<dbReference type="GO" id="GO:0006506">
    <property type="term" value="P:GPI anchor biosynthetic process"/>
    <property type="evidence" value="ECO:0007669"/>
    <property type="project" value="UniProtKB-UniPathway"/>
</dbReference>
<dbReference type="AlphaFoldDB" id="A0A1C7NPE8"/>
<comment type="pathway">
    <text evidence="2 10">Glycolipid biosynthesis; glycosylphosphatidylinositol-anchor biosynthesis.</text>
</comment>
<comment type="caution">
    <text evidence="11">The sequence shown here is derived from an EMBL/GenBank/DDBJ whole genome shotgun (WGS) entry which is preliminary data.</text>
</comment>
<evidence type="ECO:0000256" key="8">
    <source>
        <dbReference type="ARBA" id="ARBA00023136"/>
    </source>
</evidence>
<evidence type="ECO:0000256" key="1">
    <source>
        <dbReference type="ARBA" id="ARBA00004389"/>
    </source>
</evidence>
<dbReference type="PANTHER" id="PTHR28650">
    <property type="entry name" value="PHOSPHATIDYLINOSITOL-GLYCAN BIOSYNTHESIS CLASS X PROTEIN"/>
    <property type="match status" value="1"/>
</dbReference>
<keyword evidence="7 10" id="KW-1133">Transmembrane helix</keyword>
<sequence length="219" mass="24776">MAKVRSRILQASSLHPKIETTIETESDRNTSCHLDVIYVLPPSIFVDPYQLKNLPSLGKVTVFGEHDLELPLEKIKEIRGSIVFLRQPVDTTFPLSLELPFHLRYQQPSLEKTSQPIIIQPPFAGWTCHSEHEAPWPPLADRYTLVPSLPFRATFTQLSHEDSPLTLSVPVGKMKDAFLVTTGSFCAVALCTLWIARSIFISIEKRKKTDAKGKRRKSE</sequence>
<evidence type="ECO:0000313" key="11">
    <source>
        <dbReference type="EMBL" id="OBZ89124.1"/>
    </source>
</evidence>
<dbReference type="InParanoid" id="A0A1C7NPE8"/>
<accession>A0A1C7NPE8</accession>
<evidence type="ECO:0000256" key="2">
    <source>
        <dbReference type="ARBA" id="ARBA00004687"/>
    </source>
</evidence>
<dbReference type="GO" id="GO:0005789">
    <property type="term" value="C:endoplasmic reticulum membrane"/>
    <property type="evidence" value="ECO:0007669"/>
    <property type="project" value="UniProtKB-SubCell"/>
</dbReference>
<evidence type="ECO:0000256" key="10">
    <source>
        <dbReference type="RuleBase" id="RU366056"/>
    </source>
</evidence>
<protein>
    <recommendedName>
        <fullName evidence="10">Protein PBN1</fullName>
    </recommendedName>
</protein>
<keyword evidence="4 10" id="KW-0337">GPI-anchor biosynthesis</keyword>
<dbReference type="SMART" id="SM00780">
    <property type="entry name" value="PIG-X"/>
    <property type="match status" value="1"/>
</dbReference>
<evidence type="ECO:0000256" key="9">
    <source>
        <dbReference type="ARBA" id="ARBA00023180"/>
    </source>
</evidence>
<name>A0A1C7NPE8_9FUNG</name>
<keyword evidence="9" id="KW-0325">Glycoprotein</keyword>
<evidence type="ECO:0000256" key="3">
    <source>
        <dbReference type="ARBA" id="ARBA00010345"/>
    </source>
</evidence>
<comment type="similarity">
    <text evidence="3 10">Belongs to the PIGX family.</text>
</comment>
<dbReference type="PANTHER" id="PTHR28650:SF1">
    <property type="entry name" value="PHOSPHATIDYLINOSITOL-GLYCAN BIOSYNTHESIS CLASS X PROTEIN"/>
    <property type="match status" value="1"/>
</dbReference>
<keyword evidence="8 10" id="KW-0472">Membrane</keyword>
<dbReference type="UniPathway" id="UPA00196"/>
<keyword evidence="6 10" id="KW-0256">Endoplasmic reticulum</keyword>
<feature type="transmembrane region" description="Helical" evidence="10">
    <location>
        <begin position="177"/>
        <end position="196"/>
    </location>
</feature>
<comment type="subcellular location">
    <subcellularLocation>
        <location evidence="1 10">Endoplasmic reticulum membrane</location>
        <topology evidence="1 10">Single-pass membrane protein</topology>
    </subcellularLocation>
</comment>
<gene>
    <name evidence="11" type="primary">PBN1</name>
    <name evidence="11" type="ORF">A0J61_02828</name>
</gene>